<keyword evidence="1" id="KW-0812">Transmembrane</keyword>
<organism evidence="2">
    <name type="scientific">Myoviridae sp. ctngn1</name>
    <dbReference type="NCBI Taxonomy" id="2823551"/>
    <lineage>
        <taxon>Viruses</taxon>
        <taxon>Duplodnaviria</taxon>
        <taxon>Heunggongvirae</taxon>
        <taxon>Uroviricota</taxon>
        <taxon>Caudoviricetes</taxon>
    </lineage>
</organism>
<feature type="transmembrane region" description="Helical" evidence="1">
    <location>
        <begin position="49"/>
        <end position="74"/>
    </location>
</feature>
<accession>A0A8S5LCK9</accession>
<name>A0A8S5LCK9_9CAUD</name>
<feature type="transmembrane region" description="Helical" evidence="1">
    <location>
        <begin position="25"/>
        <end position="43"/>
    </location>
</feature>
<protein>
    <submittedName>
        <fullName evidence="2">Uncharacterized protein</fullName>
    </submittedName>
</protein>
<evidence type="ECO:0000313" key="2">
    <source>
        <dbReference type="EMBL" id="DAD67748.1"/>
    </source>
</evidence>
<keyword evidence="1" id="KW-0472">Membrane</keyword>
<evidence type="ECO:0000256" key="1">
    <source>
        <dbReference type="SAM" id="Phobius"/>
    </source>
</evidence>
<reference evidence="2" key="1">
    <citation type="journal article" date="2021" name="Proc. Natl. Acad. Sci. U.S.A.">
        <title>A Catalog of Tens of Thousands of Viruses from Human Metagenomes Reveals Hidden Associations with Chronic Diseases.</title>
        <authorList>
            <person name="Tisza M.J."/>
            <person name="Buck C.B."/>
        </authorList>
    </citation>
    <scope>NUCLEOTIDE SEQUENCE</scope>
    <source>
        <strain evidence="2">Ctngn1</strain>
    </source>
</reference>
<dbReference type="EMBL" id="BK014685">
    <property type="protein sequence ID" value="DAD67748.1"/>
    <property type="molecule type" value="Genomic_DNA"/>
</dbReference>
<proteinExistence type="predicted"/>
<keyword evidence="1" id="KW-1133">Transmembrane helix</keyword>
<sequence length="79" mass="8170">MQYDLGANLGPGAELKGENTMKKTWRMLSAAGLLGLMLCIGAMEHGAPLLPGFIGAMACNGVFALGIELGGLTYKGDKL</sequence>